<name>A0A8J1TUY4_OWEFU</name>
<feature type="region of interest" description="Disordered" evidence="2">
    <location>
        <begin position="648"/>
        <end position="684"/>
    </location>
</feature>
<sequence length="704" mass="80219">MGVKGLTTFIDTNQELLEDTKLCKTKLILDGNNVYHFVYYNYRVAHAYGGDYLQYRNSVDSFFKSLLTCDIEPYVIFDGGYEKDDRKLQTILGRARSRISSSNQIVAGNGSPRIMPILAYEVFCEVIKELGIQHRTCDYEADGEIASLANYFNCPVLSNDSDFCVFDLTAGYIPLDYVNFKPAKSQESTTDLHLNCQLFKLSNLTQEFANVSNTHMPLFATLLGNDLIGTDVFEAFFNNIKLPKLKSKRIFVSKRNSKMLGVLSWLQAYDDVDEACEVVVSHLKKNERDNVLKMMKQSIEAYKIPVCTLHSVFESEQGNPTEISYTGCVLPAWFIGAIRRCELPVFLLNALTLHRVILLAQIEDHNLPSSWKCALNIRRSIYGMLLGDEAQGKICEYDREKKSLRQTNEEPLYSVMSYGRLPSLNQIPNLSEEERKDIFLNTLGLTESTLSGVHREHWFTTAVLAYWIQNTEPRLMKWHLFAIIVCLITLNVCDTEEVEATQDSSERYESQTLPPWSCIKQCTTSDEKAHLNNNLTRILTTHSNKTKHHQNTNISIVHMFSQLQTCIQAALYLNQLLLSPIPNPSPSLIYDGTLCCKLASSLETRPDPELYTQEILGRKSKMVEFFQDFQTVILSLIDATSEEMFRLNEKTSKKTSKKKKKAKKQDQKQDSSEMITDKSENSESVAQDLIICDLSNRFHGLADD</sequence>
<feature type="compositionally biased region" description="Basic and acidic residues" evidence="2">
    <location>
        <begin position="664"/>
        <end position="681"/>
    </location>
</feature>
<evidence type="ECO:0000313" key="3">
    <source>
        <dbReference type="EMBL" id="CAH1779742.1"/>
    </source>
</evidence>
<reference evidence="3" key="1">
    <citation type="submission" date="2022-03" db="EMBL/GenBank/DDBJ databases">
        <authorList>
            <person name="Martin C."/>
        </authorList>
    </citation>
    <scope>NUCLEOTIDE SEQUENCE</scope>
</reference>
<dbReference type="SUPFAM" id="SSF88723">
    <property type="entry name" value="PIN domain-like"/>
    <property type="match status" value="1"/>
</dbReference>
<dbReference type="AlphaFoldDB" id="A0A8J1TUY4"/>
<dbReference type="Gene3D" id="3.40.50.1010">
    <property type="entry name" value="5'-nuclease"/>
    <property type="match status" value="1"/>
</dbReference>
<proteinExistence type="inferred from homology"/>
<dbReference type="InterPro" id="IPR029060">
    <property type="entry name" value="PIN-like_dom_sf"/>
</dbReference>
<evidence type="ECO:0000313" key="4">
    <source>
        <dbReference type="Proteomes" id="UP000749559"/>
    </source>
</evidence>
<dbReference type="PANTHER" id="PTHR15665:SF1">
    <property type="entry name" value="PROTEIN ASTEROID HOMOLOG 1"/>
    <property type="match status" value="1"/>
</dbReference>
<organism evidence="3 4">
    <name type="scientific">Owenia fusiformis</name>
    <name type="common">Polychaete worm</name>
    <dbReference type="NCBI Taxonomy" id="6347"/>
    <lineage>
        <taxon>Eukaryota</taxon>
        <taxon>Metazoa</taxon>
        <taxon>Spiralia</taxon>
        <taxon>Lophotrochozoa</taxon>
        <taxon>Annelida</taxon>
        <taxon>Polychaeta</taxon>
        <taxon>Sedentaria</taxon>
        <taxon>Canalipalpata</taxon>
        <taxon>Sabellida</taxon>
        <taxon>Oweniida</taxon>
        <taxon>Oweniidae</taxon>
        <taxon>Owenia</taxon>
    </lineage>
</organism>
<evidence type="ECO:0000256" key="2">
    <source>
        <dbReference type="SAM" id="MobiDB-lite"/>
    </source>
</evidence>
<comment type="similarity">
    <text evidence="1">Belongs to the asteroid family.</text>
</comment>
<dbReference type="EMBL" id="CAIIXF020000003">
    <property type="protein sequence ID" value="CAH1779742.1"/>
    <property type="molecule type" value="Genomic_DNA"/>
</dbReference>
<feature type="compositionally biased region" description="Basic residues" evidence="2">
    <location>
        <begin position="653"/>
        <end position="663"/>
    </location>
</feature>
<protein>
    <submittedName>
        <fullName evidence="3">Uncharacterized protein</fullName>
    </submittedName>
</protein>
<dbReference type="PANTHER" id="PTHR15665">
    <property type="entry name" value="ASTEROID PROTEIN"/>
    <property type="match status" value="1"/>
</dbReference>
<keyword evidence="4" id="KW-1185">Reference proteome</keyword>
<accession>A0A8J1TUY4</accession>
<dbReference type="OrthoDB" id="25987at2759"/>
<evidence type="ECO:0000256" key="1">
    <source>
        <dbReference type="ARBA" id="ARBA00007398"/>
    </source>
</evidence>
<gene>
    <name evidence="3" type="ORF">OFUS_LOCUS6518</name>
</gene>
<dbReference type="InterPro" id="IPR026832">
    <property type="entry name" value="Asteroid"/>
</dbReference>
<comment type="caution">
    <text evidence="3">The sequence shown here is derived from an EMBL/GenBank/DDBJ whole genome shotgun (WGS) entry which is preliminary data.</text>
</comment>
<dbReference type="Proteomes" id="UP000749559">
    <property type="component" value="Unassembled WGS sequence"/>
</dbReference>